<comment type="caution">
    <text evidence="4">The sequence shown here is derived from an EMBL/GenBank/DDBJ whole genome shotgun (WGS) entry which is preliminary data.</text>
</comment>
<keyword evidence="1" id="KW-0133">Cell shape</keyword>
<dbReference type="GO" id="GO:0071555">
    <property type="term" value="P:cell wall organization"/>
    <property type="evidence" value="ECO:0007669"/>
    <property type="project" value="UniProtKB-KW"/>
</dbReference>
<accession>A0A940PQQ4</accession>
<dbReference type="SUPFAM" id="SSF53623">
    <property type="entry name" value="MurD-like peptide ligases, catalytic domain"/>
    <property type="match status" value="1"/>
</dbReference>
<comment type="pathway">
    <text evidence="1">Cell wall biogenesis; peptidoglycan biosynthesis.</text>
</comment>
<comment type="function">
    <text evidence="1">The lipid II isoglutaminyl synthase complex catalyzes the formation of alpha-D-isoglutamine in the cell wall lipid II stem peptide. The MurT subunit catalyzes the ATP-dependent amidation of D-glutamate residue of lipid II, converting it to an isoglutamine residue.</text>
</comment>
<keyword evidence="1" id="KW-0479">Metal-binding</keyword>
<dbReference type="AlphaFoldDB" id="A0A940PQQ4"/>
<comment type="subunit">
    <text evidence="1">Forms a heterodimer with GatD.</text>
</comment>
<dbReference type="GO" id="GO:0016881">
    <property type="term" value="F:acid-amino acid ligase activity"/>
    <property type="evidence" value="ECO:0007669"/>
    <property type="project" value="InterPro"/>
</dbReference>
<comment type="caution">
    <text evidence="1">Lacks conserved residue(s) required for the propagation of feature annotation.</text>
</comment>
<reference evidence="4" key="1">
    <citation type="submission" date="2021-02" db="EMBL/GenBank/DDBJ databases">
        <title>Sequencing the genomes of 1000 actinobacteria strains.</title>
        <authorList>
            <person name="Klenk H.-P."/>
        </authorList>
    </citation>
    <scope>NUCLEOTIDE SEQUENCE</scope>
    <source>
        <strain evidence="4">DSM 22850</strain>
    </source>
</reference>
<dbReference type="GO" id="GO:0046872">
    <property type="term" value="F:metal ion binding"/>
    <property type="evidence" value="ECO:0007669"/>
    <property type="project" value="UniProtKB-KW"/>
</dbReference>
<evidence type="ECO:0000259" key="3">
    <source>
        <dbReference type="Pfam" id="PF08353"/>
    </source>
</evidence>
<keyword evidence="1" id="KW-0573">Peptidoglycan synthesis</keyword>
<dbReference type="PANTHER" id="PTHR23135">
    <property type="entry name" value="MUR LIGASE FAMILY MEMBER"/>
    <property type="match status" value="1"/>
</dbReference>
<dbReference type="InterPro" id="IPR036565">
    <property type="entry name" value="Mur-like_cat_sf"/>
</dbReference>
<dbReference type="Proteomes" id="UP000675163">
    <property type="component" value="Unassembled WGS sequence"/>
</dbReference>
<organism evidence="4 5">
    <name type="scientific">Leucobacter exalbidus</name>
    <dbReference type="NCBI Taxonomy" id="662960"/>
    <lineage>
        <taxon>Bacteria</taxon>
        <taxon>Bacillati</taxon>
        <taxon>Actinomycetota</taxon>
        <taxon>Actinomycetes</taxon>
        <taxon>Micrococcales</taxon>
        <taxon>Microbacteriaceae</taxon>
        <taxon>Leucobacter</taxon>
    </lineage>
</organism>
<keyword evidence="1" id="KW-0067">ATP-binding</keyword>
<dbReference type="GO" id="GO:0140282">
    <property type="term" value="F:carbon-nitrogen ligase activity on lipid II"/>
    <property type="evidence" value="ECO:0007669"/>
    <property type="project" value="UniProtKB-UniRule"/>
</dbReference>
<evidence type="ECO:0000256" key="1">
    <source>
        <dbReference type="HAMAP-Rule" id="MF_02214"/>
    </source>
</evidence>
<dbReference type="RefSeq" id="WP_209704099.1">
    <property type="nucleotide sequence ID" value="NZ_JAFIDA010000001.1"/>
</dbReference>
<dbReference type="EMBL" id="JAFIDA010000001">
    <property type="protein sequence ID" value="MBP1325003.1"/>
    <property type="molecule type" value="Genomic_DNA"/>
</dbReference>
<dbReference type="HAMAP" id="MF_02214">
    <property type="entry name" value="Lipid_II_synth_MurT"/>
    <property type="match status" value="1"/>
</dbReference>
<sequence length="444" mass="47751">MRDVISAAVGKTVRQVARLRGGGSALPGLVVEKIDPGFLGRVLGRLPYGVVAVSGTNGKTTTTKMVVEMLEARGLRVFTNKTGSNFSRGVVAAAIQECSLSGRIDADVAVIELDEAHAMYFINRVPPRFTLLLNVLRDQLDRFGEIDTTARYLQRIADATTGGLVVNREDRLVARIGEITRERAGGPQVRDFGLAPDLLATFPSDDDFHADAAAAPSPEPADAVPADVTLTKLGDHKATFVIDGEDHHTSLKLEGLYNTFNAAAALSTVRMILAAGPQAGQSIANQPTADSAAIVEALSQVRPAFGRGEQLVLDDQPLELVLVKNPAGFRLGLASFEAAGVATMIAINDQYADGRDMSWLWDVDFSTLATDGVNLISGTRAWDMALRLEHDDVAVGHVEEDLGAALTAFRERTMGQPRRIYCTYTAMLELRRALALVTDVEDIW</sequence>
<dbReference type="PANTHER" id="PTHR23135:SF7">
    <property type="entry name" value="LIPID II ISOGLUTAMINYL SYNTHASE (GLUTAMINE-HYDROLYZING) SUBUNIT MURT"/>
    <property type="match status" value="1"/>
</dbReference>
<dbReference type="InterPro" id="IPR043703">
    <property type="entry name" value="Lipid_II_synth_MurT"/>
</dbReference>
<comment type="similarity">
    <text evidence="1">Belongs to the MurCDEF family. MurT subfamily.</text>
</comment>
<gene>
    <name evidence="1" type="primary">murT</name>
    <name evidence="4" type="ORF">JOF28_000235</name>
</gene>
<evidence type="ECO:0000259" key="2">
    <source>
        <dbReference type="Pfam" id="PF08245"/>
    </source>
</evidence>
<feature type="domain" description="Lipid II isoglutaminyl synthase (glutamine-hydrolyzing) subunit MurT C-terminal" evidence="3">
    <location>
        <begin position="322"/>
        <end position="427"/>
    </location>
</feature>
<comment type="catalytic activity">
    <reaction evidence="1">
        <text>beta-D-GlcNAc-(1-&gt;4)-Mur2Ac(oyl-L-Ala-gamma-D-Glu-L-Lys-D-Ala-D-Ala)-di-trans,octa-cis-undecaprenyl diphosphate + L-glutamine + ATP + H2O = beta-D-GlcNAc-(1-&gt;4)-Mur2Ac(oyl-L-Ala-D-isoglutaminyl-L-Lys-D-Ala-D-Ala)-di-trans,octa-cis-undecaprenyl diphosphate + L-glutamate + ADP + phosphate + H(+)</text>
        <dbReference type="Rhea" id="RHEA:57928"/>
        <dbReference type="ChEBI" id="CHEBI:15377"/>
        <dbReference type="ChEBI" id="CHEBI:15378"/>
        <dbReference type="ChEBI" id="CHEBI:29985"/>
        <dbReference type="ChEBI" id="CHEBI:30616"/>
        <dbReference type="ChEBI" id="CHEBI:43474"/>
        <dbReference type="ChEBI" id="CHEBI:58359"/>
        <dbReference type="ChEBI" id="CHEBI:60033"/>
        <dbReference type="ChEBI" id="CHEBI:62233"/>
        <dbReference type="ChEBI" id="CHEBI:456216"/>
        <dbReference type="EC" id="6.3.5.13"/>
    </reaction>
</comment>
<dbReference type="Pfam" id="PF08245">
    <property type="entry name" value="Mur_ligase_M"/>
    <property type="match status" value="1"/>
</dbReference>
<name>A0A940PQQ4_9MICO</name>
<dbReference type="GO" id="GO:0005524">
    <property type="term" value="F:ATP binding"/>
    <property type="evidence" value="ECO:0007669"/>
    <property type="project" value="UniProtKB-UniRule"/>
</dbReference>
<dbReference type="Pfam" id="PF08353">
    <property type="entry name" value="MurT_C"/>
    <property type="match status" value="1"/>
</dbReference>
<keyword evidence="5" id="KW-1185">Reference proteome</keyword>
<feature type="active site" evidence="1">
    <location>
        <position position="356"/>
    </location>
</feature>
<dbReference type="GO" id="GO:0008360">
    <property type="term" value="P:regulation of cell shape"/>
    <property type="evidence" value="ECO:0007669"/>
    <property type="project" value="UniProtKB-KW"/>
</dbReference>
<dbReference type="InterPro" id="IPR013564">
    <property type="entry name" value="MurT_C"/>
</dbReference>
<dbReference type="GO" id="GO:0009252">
    <property type="term" value="P:peptidoglycan biosynthetic process"/>
    <property type="evidence" value="ECO:0007669"/>
    <property type="project" value="UniProtKB-UniRule"/>
</dbReference>
<protein>
    <recommendedName>
        <fullName evidence="1">Lipid II isoglutaminyl synthase (glutamine-hydrolyzing) subunit MurT</fullName>
        <ecNumber evidence="1">6.3.5.13</ecNumber>
    </recommendedName>
</protein>
<comment type="catalytic activity">
    <reaction evidence="1">
        <text>beta-D-GlcNAc-(1-&gt;4)-Mur2Ac(oyl-L-Ala-gamma-D-O-P-Glu-L-Lys-D-Ala-D-Ala)-di-trans,octa-cis-undecaprenyl diphosphate + NH4(+) = beta-D-GlcNAc-(1-&gt;4)-Mur2Ac(oyl-L-Ala-D-isoglutaminyl-L-Lys-D-Ala-D-Ala)-di-trans,octa-cis-undecaprenyl diphosphate + phosphate + H(+)</text>
        <dbReference type="Rhea" id="RHEA:57932"/>
        <dbReference type="ChEBI" id="CHEBI:15378"/>
        <dbReference type="ChEBI" id="CHEBI:28938"/>
        <dbReference type="ChEBI" id="CHEBI:43474"/>
        <dbReference type="ChEBI" id="CHEBI:62233"/>
        <dbReference type="ChEBI" id="CHEBI:143132"/>
    </reaction>
</comment>
<dbReference type="EC" id="6.3.5.13" evidence="1"/>
<comment type="catalytic activity">
    <reaction evidence="1">
        <text>beta-D-GlcNAc-(1-&gt;4)-Mur2Ac(oyl-L-Ala-gamma-D-Glu-L-Lys-D-Ala-D-Ala)-di-trans,octa-cis-undecaprenyl diphosphate + ATP = beta-D-GlcNAc-(1-&gt;4)-Mur2Ac(oyl-L-Ala-gamma-D-O-P-Glu-L-Lys-D-Ala-D-Ala)-di-trans,octa-cis-undecaprenyl diphosphate + ADP</text>
        <dbReference type="Rhea" id="RHEA:59488"/>
        <dbReference type="ChEBI" id="CHEBI:30616"/>
        <dbReference type="ChEBI" id="CHEBI:60033"/>
        <dbReference type="ChEBI" id="CHEBI:143132"/>
        <dbReference type="ChEBI" id="CHEBI:456216"/>
    </reaction>
</comment>
<keyword evidence="1" id="KW-0961">Cell wall biogenesis/degradation</keyword>
<evidence type="ECO:0000313" key="5">
    <source>
        <dbReference type="Proteomes" id="UP000675163"/>
    </source>
</evidence>
<keyword evidence="1" id="KW-0436">Ligase</keyword>
<dbReference type="Gene3D" id="3.40.1190.10">
    <property type="entry name" value="Mur-like, catalytic domain"/>
    <property type="match status" value="1"/>
</dbReference>
<feature type="domain" description="Mur ligase central" evidence="2">
    <location>
        <begin position="53"/>
        <end position="267"/>
    </location>
</feature>
<evidence type="ECO:0000313" key="4">
    <source>
        <dbReference type="EMBL" id="MBP1325003.1"/>
    </source>
</evidence>
<keyword evidence="1" id="KW-0547">Nucleotide-binding</keyword>
<dbReference type="InterPro" id="IPR013221">
    <property type="entry name" value="Mur_ligase_cen"/>
</dbReference>
<proteinExistence type="inferred from homology"/>